<evidence type="ECO:0000259" key="4">
    <source>
        <dbReference type="PROSITE" id="PS50175"/>
    </source>
</evidence>
<feature type="domain" description="Peptidase A2" evidence="4">
    <location>
        <begin position="349"/>
        <end position="428"/>
    </location>
</feature>
<dbReference type="GO" id="GO:0004190">
    <property type="term" value="F:aspartic-type endopeptidase activity"/>
    <property type="evidence" value="ECO:0007669"/>
    <property type="project" value="InterPro"/>
</dbReference>
<dbReference type="EMBL" id="REGN01012466">
    <property type="protein sequence ID" value="RMZ95328.1"/>
    <property type="molecule type" value="Genomic_DNA"/>
</dbReference>
<dbReference type="AlphaFoldDB" id="A0A3M7P8E5"/>
<comment type="caution">
    <text evidence="5">The sequence shown here is derived from an EMBL/GenBank/DDBJ whole genome shotgun (WGS) entry which is preliminary data.</text>
</comment>
<keyword evidence="6" id="KW-1185">Reference proteome</keyword>
<evidence type="ECO:0000256" key="2">
    <source>
        <dbReference type="SAM" id="MobiDB-lite"/>
    </source>
</evidence>
<gene>
    <name evidence="5" type="ORF">BpHYR1_012920</name>
</gene>
<proteinExistence type="predicted"/>
<evidence type="ECO:0000256" key="3">
    <source>
        <dbReference type="SAM" id="Phobius"/>
    </source>
</evidence>
<dbReference type="Gene3D" id="2.40.70.10">
    <property type="entry name" value="Acid Proteases"/>
    <property type="match status" value="1"/>
</dbReference>
<keyword evidence="1" id="KW-0378">Hydrolase</keyword>
<evidence type="ECO:0000313" key="5">
    <source>
        <dbReference type="EMBL" id="RMZ95328.1"/>
    </source>
</evidence>
<dbReference type="InterPro" id="IPR021109">
    <property type="entry name" value="Peptidase_aspartic_dom_sf"/>
</dbReference>
<evidence type="ECO:0000256" key="1">
    <source>
        <dbReference type="ARBA" id="ARBA00022801"/>
    </source>
</evidence>
<dbReference type="SUPFAM" id="SSF50630">
    <property type="entry name" value="Acid proteases"/>
    <property type="match status" value="1"/>
</dbReference>
<reference evidence="5 6" key="1">
    <citation type="journal article" date="2018" name="Sci. Rep.">
        <title>Genomic signatures of local adaptation to the degree of environmental predictability in rotifers.</title>
        <authorList>
            <person name="Franch-Gras L."/>
            <person name="Hahn C."/>
            <person name="Garcia-Roger E.M."/>
            <person name="Carmona M.J."/>
            <person name="Serra M."/>
            <person name="Gomez A."/>
        </authorList>
    </citation>
    <scope>NUCLEOTIDE SEQUENCE [LARGE SCALE GENOMIC DNA]</scope>
    <source>
        <strain evidence="5">HYR1</strain>
    </source>
</reference>
<keyword evidence="3" id="KW-0472">Membrane</keyword>
<sequence length="457" mass="52995">MESKFDQMMRQQLSNLIGYIFRNEPIQTQKNPMPHAKDLTYQSILSILAEKVEYQFLQYWQLNQSVLLVISIVVLVFILIGIKWFNGSGLRNTWTLINSPISWFNKSKTQYPLPELNVPTYTVSRFTEDKDFNSWVKSFERYAMRLQDKTGALLALIEDRCLNKLEQRILNRRPNATYEEIKEVLKKLYGKWYRYNDPLIEFASRRQQPQENIYNYLCELEHLAEVAYPGQNEPTLEPLIVDRFIRISRSNRSCADPQRATNYQTSQRNRNNSENQVRAIRNPKKRKVPTIKQDNTVRVEHHSIEHQGENVQPLNSKVDTTEKVFQKEEDIENIDNSIEGRCLINELPTSYIVDTGAQISVISDRVYSQLKNPSPLEKVPNVIAGAGGAGLATLGRTYAECRIGETAIFTFLVVIKDLVSDCLLGMDLLEQFPYFSQPIDKLRETVKQLSKDFVNEP</sequence>
<dbReference type="Proteomes" id="UP000276133">
    <property type="component" value="Unassembled WGS sequence"/>
</dbReference>
<protein>
    <recommendedName>
        <fullName evidence="4">Peptidase A2 domain-containing protein</fullName>
    </recommendedName>
</protein>
<dbReference type="PROSITE" id="PS50175">
    <property type="entry name" value="ASP_PROT_RETROV"/>
    <property type="match status" value="1"/>
</dbReference>
<dbReference type="GO" id="GO:0006508">
    <property type="term" value="P:proteolysis"/>
    <property type="evidence" value="ECO:0007669"/>
    <property type="project" value="InterPro"/>
</dbReference>
<dbReference type="OrthoDB" id="775972at2759"/>
<dbReference type="InterPro" id="IPR001995">
    <property type="entry name" value="Peptidase_A2_cat"/>
</dbReference>
<feature type="non-terminal residue" evidence="5">
    <location>
        <position position="457"/>
    </location>
</feature>
<keyword evidence="3" id="KW-1133">Transmembrane helix</keyword>
<feature type="transmembrane region" description="Helical" evidence="3">
    <location>
        <begin position="66"/>
        <end position="85"/>
    </location>
</feature>
<evidence type="ECO:0000313" key="6">
    <source>
        <dbReference type="Proteomes" id="UP000276133"/>
    </source>
</evidence>
<feature type="region of interest" description="Disordered" evidence="2">
    <location>
        <begin position="255"/>
        <end position="276"/>
    </location>
</feature>
<organism evidence="5 6">
    <name type="scientific">Brachionus plicatilis</name>
    <name type="common">Marine rotifer</name>
    <name type="synonym">Brachionus muelleri</name>
    <dbReference type="NCBI Taxonomy" id="10195"/>
    <lineage>
        <taxon>Eukaryota</taxon>
        <taxon>Metazoa</taxon>
        <taxon>Spiralia</taxon>
        <taxon>Gnathifera</taxon>
        <taxon>Rotifera</taxon>
        <taxon>Eurotatoria</taxon>
        <taxon>Monogononta</taxon>
        <taxon>Pseudotrocha</taxon>
        <taxon>Ploima</taxon>
        <taxon>Brachionidae</taxon>
        <taxon>Brachionus</taxon>
    </lineage>
</organism>
<dbReference type="Pfam" id="PF13975">
    <property type="entry name" value="gag-asp_proteas"/>
    <property type="match status" value="1"/>
</dbReference>
<dbReference type="CDD" id="cd00303">
    <property type="entry name" value="retropepsin_like"/>
    <property type="match status" value="1"/>
</dbReference>
<name>A0A3M7P8E5_BRAPC</name>
<accession>A0A3M7P8E5</accession>
<keyword evidence="3" id="KW-0812">Transmembrane</keyword>